<dbReference type="Pfam" id="PF13354">
    <property type="entry name" value="Beta-lactamase2"/>
    <property type="match status" value="1"/>
</dbReference>
<dbReference type="InterPro" id="IPR045155">
    <property type="entry name" value="Beta-lactam_cat"/>
</dbReference>
<gene>
    <name evidence="2" type="ORF">GCM10009727_15960</name>
</gene>
<dbReference type="PANTHER" id="PTHR35333:SF3">
    <property type="entry name" value="BETA-LACTAMASE-TYPE TRANSPEPTIDASE FOLD CONTAINING PROTEIN"/>
    <property type="match status" value="1"/>
</dbReference>
<evidence type="ECO:0000259" key="1">
    <source>
        <dbReference type="Pfam" id="PF13354"/>
    </source>
</evidence>
<organism evidence="2 3">
    <name type="scientific">Actinomadura napierensis</name>
    <dbReference type="NCBI Taxonomy" id="267854"/>
    <lineage>
        <taxon>Bacteria</taxon>
        <taxon>Bacillati</taxon>
        <taxon>Actinomycetota</taxon>
        <taxon>Actinomycetes</taxon>
        <taxon>Streptosporangiales</taxon>
        <taxon>Thermomonosporaceae</taxon>
        <taxon>Actinomadura</taxon>
    </lineage>
</organism>
<comment type="caution">
    <text evidence="2">The sequence shown here is derived from an EMBL/GenBank/DDBJ whole genome shotgun (WGS) entry which is preliminary data.</text>
</comment>
<dbReference type="SUPFAM" id="SSF56601">
    <property type="entry name" value="beta-lactamase/transpeptidase-like"/>
    <property type="match status" value="1"/>
</dbReference>
<sequence length="262" mass="27511">MPAPTSPPAFGRSERAALTRALDRYLAHRPGDLSVSVREVTTGLDFTYNGNLRTATASIVKVDIVIALLLRAQREERALTASERALAEKAIKVSDNSAASALWNEIGGAAGLASANRRLGLRHTDPGPGGAWGATTTSAADQVRLLAALTSDRSTLHASGRRYLRHLMADVTPEQAWGVSAAAGDGAEVALKNGWLPREVHGGRWTVNSIGLVRDAGRLFLVAAVSERDPALEKGIAAVEHACASVVAALARAVSSDRASQR</sequence>
<dbReference type="Proteomes" id="UP001501020">
    <property type="component" value="Unassembled WGS sequence"/>
</dbReference>
<dbReference type="Gene3D" id="3.40.710.10">
    <property type="entry name" value="DD-peptidase/beta-lactamase superfamily"/>
    <property type="match status" value="1"/>
</dbReference>
<dbReference type="InterPro" id="IPR012338">
    <property type="entry name" value="Beta-lactam/transpept-like"/>
</dbReference>
<dbReference type="PANTHER" id="PTHR35333">
    <property type="entry name" value="BETA-LACTAMASE"/>
    <property type="match status" value="1"/>
</dbReference>
<name>A0ABN2YFE6_9ACTN</name>
<evidence type="ECO:0000313" key="3">
    <source>
        <dbReference type="Proteomes" id="UP001501020"/>
    </source>
</evidence>
<reference evidence="2 3" key="1">
    <citation type="journal article" date="2019" name="Int. J. Syst. Evol. Microbiol.">
        <title>The Global Catalogue of Microorganisms (GCM) 10K type strain sequencing project: providing services to taxonomists for standard genome sequencing and annotation.</title>
        <authorList>
            <consortium name="The Broad Institute Genomics Platform"/>
            <consortium name="The Broad Institute Genome Sequencing Center for Infectious Disease"/>
            <person name="Wu L."/>
            <person name="Ma J."/>
        </authorList>
    </citation>
    <scope>NUCLEOTIDE SEQUENCE [LARGE SCALE GENOMIC DNA]</scope>
    <source>
        <strain evidence="2 3">JCM 13850</strain>
    </source>
</reference>
<dbReference type="InterPro" id="IPR000871">
    <property type="entry name" value="Beta-lactam_class-A"/>
</dbReference>
<keyword evidence="3" id="KW-1185">Reference proteome</keyword>
<evidence type="ECO:0000313" key="2">
    <source>
        <dbReference type="EMBL" id="GAA2126647.1"/>
    </source>
</evidence>
<accession>A0ABN2YFE6</accession>
<protein>
    <recommendedName>
        <fullName evidence="1">Beta-lactamase class A catalytic domain-containing protein</fullName>
    </recommendedName>
</protein>
<proteinExistence type="predicted"/>
<feature type="domain" description="Beta-lactamase class A catalytic" evidence="1">
    <location>
        <begin position="84"/>
        <end position="224"/>
    </location>
</feature>
<dbReference type="EMBL" id="BAAAMR010000009">
    <property type="protein sequence ID" value="GAA2126647.1"/>
    <property type="molecule type" value="Genomic_DNA"/>
</dbReference>